<name>A0A914MZ81_MELIC</name>
<comment type="subcellular location">
    <subcellularLocation>
        <location evidence="1">Nucleus</location>
    </subcellularLocation>
</comment>
<evidence type="ECO:0000256" key="3">
    <source>
        <dbReference type="SAM" id="MobiDB-lite"/>
    </source>
</evidence>
<organism evidence="5 6">
    <name type="scientific">Meloidogyne incognita</name>
    <name type="common">Southern root-knot nematode worm</name>
    <name type="synonym">Oxyuris incognita</name>
    <dbReference type="NCBI Taxonomy" id="6306"/>
    <lineage>
        <taxon>Eukaryota</taxon>
        <taxon>Metazoa</taxon>
        <taxon>Ecdysozoa</taxon>
        <taxon>Nematoda</taxon>
        <taxon>Chromadorea</taxon>
        <taxon>Rhabditida</taxon>
        <taxon>Tylenchina</taxon>
        <taxon>Tylenchomorpha</taxon>
        <taxon>Tylenchoidea</taxon>
        <taxon>Meloidogynidae</taxon>
        <taxon>Meloidogyninae</taxon>
        <taxon>Meloidogyne</taxon>
        <taxon>Meloidogyne incognita group</taxon>
    </lineage>
</organism>
<proteinExistence type="predicted"/>
<evidence type="ECO:0000313" key="5">
    <source>
        <dbReference type="Proteomes" id="UP000887563"/>
    </source>
</evidence>
<dbReference type="GO" id="GO:0005634">
    <property type="term" value="C:nucleus"/>
    <property type="evidence" value="ECO:0007669"/>
    <property type="project" value="UniProtKB-SubCell"/>
</dbReference>
<feature type="compositionally biased region" description="Low complexity" evidence="3">
    <location>
        <begin position="238"/>
        <end position="247"/>
    </location>
</feature>
<dbReference type="PANTHER" id="PTHR10816">
    <property type="entry name" value="MYELIN TRANSCRIPTION FACTOR 1-RELATED"/>
    <property type="match status" value="1"/>
</dbReference>
<feature type="compositionally biased region" description="Low complexity" evidence="3">
    <location>
        <begin position="62"/>
        <end position="79"/>
    </location>
</feature>
<dbReference type="GO" id="GO:0006357">
    <property type="term" value="P:regulation of transcription by RNA polymerase II"/>
    <property type="evidence" value="ECO:0007669"/>
    <property type="project" value="TreeGrafter"/>
</dbReference>
<protein>
    <submittedName>
        <fullName evidence="6">Interferon regulatory factor 2-binding protein 1 &amp; 2 zinc finger domain-containing protein</fullName>
    </submittedName>
</protein>
<dbReference type="PANTHER" id="PTHR10816:SF19">
    <property type="entry name" value="PROTEIN INTERACTING WITH TTK69 AND SIN3A, ISOFORM D"/>
    <property type="match status" value="1"/>
</dbReference>
<dbReference type="Pfam" id="PF11261">
    <property type="entry name" value="IRF-2BP1_2"/>
    <property type="match status" value="1"/>
</dbReference>
<dbReference type="AlphaFoldDB" id="A0A914MZ81"/>
<dbReference type="WBParaSite" id="Minc3s02813g31659">
    <property type="protein sequence ID" value="Minc3s02813g31659"/>
    <property type="gene ID" value="Minc3s02813g31659"/>
</dbReference>
<reference evidence="6" key="1">
    <citation type="submission" date="2022-11" db="UniProtKB">
        <authorList>
            <consortium name="WormBaseParasite"/>
        </authorList>
    </citation>
    <scope>IDENTIFICATION</scope>
</reference>
<evidence type="ECO:0000256" key="1">
    <source>
        <dbReference type="ARBA" id="ARBA00004123"/>
    </source>
</evidence>
<feature type="region of interest" description="Disordered" evidence="3">
    <location>
        <begin position="226"/>
        <end position="247"/>
    </location>
</feature>
<feature type="compositionally biased region" description="Polar residues" evidence="3">
    <location>
        <begin position="226"/>
        <end position="237"/>
    </location>
</feature>
<accession>A0A914MZ81</accession>
<feature type="region of interest" description="Disordered" evidence="3">
    <location>
        <begin position="62"/>
        <end position="85"/>
    </location>
</feature>
<dbReference type="InterPro" id="IPR022750">
    <property type="entry name" value="IRF-2BP1_2-like_Znf"/>
</dbReference>
<evidence type="ECO:0000256" key="2">
    <source>
        <dbReference type="ARBA" id="ARBA00023242"/>
    </source>
</evidence>
<evidence type="ECO:0000313" key="6">
    <source>
        <dbReference type="WBParaSite" id="Minc3s02813g31659"/>
    </source>
</evidence>
<evidence type="ECO:0000259" key="4">
    <source>
        <dbReference type="Pfam" id="PF11261"/>
    </source>
</evidence>
<sequence>MQSISANELAALNNLQQAAAVAAANVVGGVSNSVVSSLGGPPPVSSQSVGVNKRIPGGVTGGVPSSVHNNYNNNNLQQLNGGGISLPHQPSTGNLAAVSSATNSLLMRFTKSNCFLCDLPRMPWAIVHDYAEPVCRGCVNYEGAEKIEAVIESARRLKQVHAALSSGLISGAPSSSSTTAPSLPLELLNATNIHQNKTSNQSNGHNNTNTATSTPTVASAAANGLNNRFSPRSLNGPQQQQNVQVQQNGTSPLNLVAAQLNGNNNNIPANLLESIQQQQQQRTLLNGGNGRALIGPVLDEVV</sequence>
<dbReference type="Proteomes" id="UP000887563">
    <property type="component" value="Unplaced"/>
</dbReference>
<keyword evidence="2" id="KW-0539">Nucleus</keyword>
<feature type="domain" description="Interferon regulatory factor 2-binding protein 1/2-like zinc finger" evidence="4">
    <location>
        <begin position="112"/>
        <end position="161"/>
    </location>
</feature>
<keyword evidence="5" id="KW-1185">Reference proteome</keyword>
<dbReference type="GO" id="GO:0003714">
    <property type="term" value="F:transcription corepressor activity"/>
    <property type="evidence" value="ECO:0007669"/>
    <property type="project" value="TreeGrafter"/>
</dbReference>